<feature type="transmembrane region" description="Helical" evidence="7">
    <location>
        <begin position="12"/>
        <end position="30"/>
    </location>
</feature>
<dbReference type="CDD" id="cd06261">
    <property type="entry name" value="TM_PBP2"/>
    <property type="match status" value="1"/>
</dbReference>
<gene>
    <name evidence="9" type="ORF">KIH74_14175</name>
</gene>
<sequence>MVRFTLSRLGSLVLVLFSLSVLIFVVSRFGGGDPVHAYVGANASPDAMAAARVRLGLDQPVLVQYWDYLTRLVQGDFGLSVSTKRPVSDELAARVPATLELMIATVVLAVLIGLALARAYALRGRAGAVIRFVLFSAASAPSFLIATAGMLIFFAQFGWLPVSGRTSYGASSGLSGMFVLDGLLTGNIPYAFDALKHLVLPAVAASLGPGVALARVLADGLSTSLSSGYARTARSLGETEPQLLRRHGLRNAAGPALSLLGVQIGMMLSSLVVVEEIFSWNGLGQYLVKAIGAADTNSVATISLLLGAVYVVVNTLVDLGLALLDPRVRLS</sequence>
<proteinExistence type="inferred from homology"/>
<dbReference type="RefSeq" id="WP_214156374.1">
    <property type="nucleotide sequence ID" value="NZ_JAHBAY010000005.1"/>
</dbReference>
<reference evidence="9 10" key="1">
    <citation type="submission" date="2021-05" db="EMBL/GenBank/DDBJ databases">
        <title>Kineosporia and Streptomyces sp. nov. two new marine actinobacteria isolated from Coral.</title>
        <authorList>
            <person name="Buangrab K."/>
            <person name="Sutthacheep M."/>
            <person name="Yeemin T."/>
            <person name="Harunari E."/>
            <person name="Igarashi Y."/>
            <person name="Kanchanasin P."/>
            <person name="Tanasupawat S."/>
            <person name="Phongsopitanun W."/>
        </authorList>
    </citation>
    <scope>NUCLEOTIDE SEQUENCE [LARGE SCALE GENOMIC DNA]</scope>
    <source>
        <strain evidence="9 10">J2-2</strain>
    </source>
</reference>
<dbReference type="Gene3D" id="1.10.3720.10">
    <property type="entry name" value="MetI-like"/>
    <property type="match status" value="1"/>
</dbReference>
<dbReference type="InterPro" id="IPR035906">
    <property type="entry name" value="MetI-like_sf"/>
</dbReference>
<comment type="caution">
    <text evidence="9">The sequence shown here is derived from an EMBL/GenBank/DDBJ whole genome shotgun (WGS) entry which is preliminary data.</text>
</comment>
<evidence type="ECO:0000256" key="7">
    <source>
        <dbReference type="RuleBase" id="RU363032"/>
    </source>
</evidence>
<dbReference type="PANTHER" id="PTHR43163">
    <property type="entry name" value="DIPEPTIDE TRANSPORT SYSTEM PERMEASE PROTEIN DPPB-RELATED"/>
    <property type="match status" value="1"/>
</dbReference>
<evidence type="ECO:0000313" key="9">
    <source>
        <dbReference type="EMBL" id="MBT0770082.1"/>
    </source>
</evidence>
<dbReference type="SUPFAM" id="SSF161098">
    <property type="entry name" value="MetI-like"/>
    <property type="match status" value="1"/>
</dbReference>
<evidence type="ECO:0000256" key="2">
    <source>
        <dbReference type="ARBA" id="ARBA00022448"/>
    </source>
</evidence>
<dbReference type="Pfam" id="PF00528">
    <property type="entry name" value="BPD_transp_1"/>
    <property type="match status" value="1"/>
</dbReference>
<keyword evidence="2 7" id="KW-0813">Transport</keyword>
<comment type="subcellular location">
    <subcellularLocation>
        <location evidence="1 7">Cell membrane</location>
        <topology evidence="1 7">Multi-pass membrane protein</topology>
    </subcellularLocation>
</comment>
<evidence type="ECO:0000256" key="5">
    <source>
        <dbReference type="ARBA" id="ARBA00022989"/>
    </source>
</evidence>
<evidence type="ECO:0000256" key="3">
    <source>
        <dbReference type="ARBA" id="ARBA00022475"/>
    </source>
</evidence>
<feature type="transmembrane region" description="Helical" evidence="7">
    <location>
        <begin position="299"/>
        <end position="324"/>
    </location>
</feature>
<protein>
    <submittedName>
        <fullName evidence="9">ABC transporter permease</fullName>
    </submittedName>
</protein>
<accession>A0ABS5TG73</accession>
<feature type="transmembrane region" description="Helical" evidence="7">
    <location>
        <begin position="198"/>
        <end position="218"/>
    </location>
</feature>
<evidence type="ECO:0000259" key="8">
    <source>
        <dbReference type="PROSITE" id="PS50928"/>
    </source>
</evidence>
<dbReference type="EMBL" id="JAHBAY010000005">
    <property type="protein sequence ID" value="MBT0770082.1"/>
    <property type="molecule type" value="Genomic_DNA"/>
</dbReference>
<dbReference type="InterPro" id="IPR045621">
    <property type="entry name" value="BPD_transp_1_N"/>
</dbReference>
<dbReference type="PANTHER" id="PTHR43163:SF6">
    <property type="entry name" value="DIPEPTIDE TRANSPORT SYSTEM PERMEASE PROTEIN DPPB-RELATED"/>
    <property type="match status" value="1"/>
</dbReference>
<evidence type="ECO:0000256" key="6">
    <source>
        <dbReference type="ARBA" id="ARBA00023136"/>
    </source>
</evidence>
<keyword evidence="10" id="KW-1185">Reference proteome</keyword>
<dbReference type="PROSITE" id="PS50928">
    <property type="entry name" value="ABC_TM1"/>
    <property type="match status" value="1"/>
</dbReference>
<comment type="similarity">
    <text evidence="7">Belongs to the binding-protein-dependent transport system permease family.</text>
</comment>
<dbReference type="Proteomes" id="UP001197247">
    <property type="component" value="Unassembled WGS sequence"/>
</dbReference>
<evidence type="ECO:0000313" key="10">
    <source>
        <dbReference type="Proteomes" id="UP001197247"/>
    </source>
</evidence>
<feature type="transmembrane region" description="Helical" evidence="7">
    <location>
        <begin position="256"/>
        <end position="278"/>
    </location>
</feature>
<feature type="transmembrane region" description="Helical" evidence="7">
    <location>
        <begin position="167"/>
        <end position="186"/>
    </location>
</feature>
<organism evidence="9 10">
    <name type="scientific">Kineosporia corallincola</name>
    <dbReference type="NCBI Taxonomy" id="2835133"/>
    <lineage>
        <taxon>Bacteria</taxon>
        <taxon>Bacillati</taxon>
        <taxon>Actinomycetota</taxon>
        <taxon>Actinomycetes</taxon>
        <taxon>Kineosporiales</taxon>
        <taxon>Kineosporiaceae</taxon>
        <taxon>Kineosporia</taxon>
    </lineage>
</organism>
<feature type="domain" description="ABC transmembrane type-1" evidence="8">
    <location>
        <begin position="95"/>
        <end position="317"/>
    </location>
</feature>
<dbReference type="InterPro" id="IPR000515">
    <property type="entry name" value="MetI-like"/>
</dbReference>
<evidence type="ECO:0000256" key="1">
    <source>
        <dbReference type="ARBA" id="ARBA00004651"/>
    </source>
</evidence>
<dbReference type="Pfam" id="PF19300">
    <property type="entry name" value="BPD_transp_1_N"/>
    <property type="match status" value="1"/>
</dbReference>
<keyword evidence="5 7" id="KW-1133">Transmembrane helix</keyword>
<name>A0ABS5TG73_9ACTN</name>
<keyword evidence="4 7" id="KW-0812">Transmembrane</keyword>
<evidence type="ECO:0000256" key="4">
    <source>
        <dbReference type="ARBA" id="ARBA00022692"/>
    </source>
</evidence>
<keyword evidence="3" id="KW-1003">Cell membrane</keyword>
<feature type="transmembrane region" description="Helical" evidence="7">
    <location>
        <begin position="132"/>
        <end position="155"/>
    </location>
</feature>
<keyword evidence="6 7" id="KW-0472">Membrane</keyword>
<feature type="transmembrane region" description="Helical" evidence="7">
    <location>
        <begin position="101"/>
        <end position="120"/>
    </location>
</feature>